<dbReference type="PROSITE" id="PS51273">
    <property type="entry name" value="GATASE_TYPE_1"/>
    <property type="match status" value="1"/>
</dbReference>
<evidence type="ECO:0000313" key="2">
    <source>
        <dbReference type="EMBL" id="MDO8106019.1"/>
    </source>
</evidence>
<dbReference type="Proteomes" id="UP001232536">
    <property type="component" value="Unassembled WGS sequence"/>
</dbReference>
<dbReference type="Gene3D" id="3.40.50.880">
    <property type="match status" value="1"/>
</dbReference>
<dbReference type="EMBL" id="JAUQYP010000001">
    <property type="protein sequence ID" value="MDO8106019.1"/>
    <property type="molecule type" value="Genomic_DNA"/>
</dbReference>
<sequence length="248" mass="26009">MAHPDVVVWEADGRPLPRLGYGARLAAPLRGLGARVVVVPYRRRALTAAELSAPVHVLSGGETTSFAGDPATRRTLADVTGLLRRAWRGDATVIGVCLGAQLIARAIAPALPPSFPTSGMEVGLCPVDGPGGPIAVGQLHYEQIDPAFAEVDGVRLTHTNDHTRVQGFTWGPSVAGYQFHPEWDPGDVAAVLDRHAALLDLRHAEPSTALASVHLEQGSWSGRTVTELLVAPVARALAPGRAHEPGAA</sequence>
<feature type="domain" description="Glutamine amidotransferase" evidence="1">
    <location>
        <begin position="24"/>
        <end position="186"/>
    </location>
</feature>
<name>A0ABT9D5F8_9CELL</name>
<accession>A0ABT9D5F8</accession>
<reference evidence="2 3" key="1">
    <citation type="submission" date="2023-07" db="EMBL/GenBank/DDBJ databases">
        <title>Description of novel actinomycetes strains, isolated from tidal flat sediment.</title>
        <authorList>
            <person name="Lu C."/>
        </authorList>
    </citation>
    <scope>NUCLEOTIDE SEQUENCE [LARGE SCALE GENOMIC DNA]</scope>
    <source>
        <strain evidence="2 3">SYSU T00b441</strain>
    </source>
</reference>
<dbReference type="SUPFAM" id="SSF52317">
    <property type="entry name" value="Class I glutamine amidotransferase-like"/>
    <property type="match status" value="1"/>
</dbReference>
<gene>
    <name evidence="2" type="ORF">Q6348_02280</name>
</gene>
<dbReference type="Pfam" id="PF00117">
    <property type="entry name" value="GATase"/>
    <property type="match status" value="1"/>
</dbReference>
<protein>
    <recommendedName>
        <fullName evidence="1">Glutamine amidotransferase domain-containing protein</fullName>
    </recommendedName>
</protein>
<keyword evidence="3" id="KW-1185">Reference proteome</keyword>
<organism evidence="2 3">
    <name type="scientific">Actinotalea lenta</name>
    <dbReference type="NCBI Taxonomy" id="3064654"/>
    <lineage>
        <taxon>Bacteria</taxon>
        <taxon>Bacillati</taxon>
        <taxon>Actinomycetota</taxon>
        <taxon>Actinomycetes</taxon>
        <taxon>Micrococcales</taxon>
        <taxon>Cellulomonadaceae</taxon>
        <taxon>Actinotalea</taxon>
    </lineage>
</organism>
<dbReference type="RefSeq" id="WP_304599712.1">
    <property type="nucleotide sequence ID" value="NZ_JAUQYP010000001.1"/>
</dbReference>
<evidence type="ECO:0000259" key="1">
    <source>
        <dbReference type="Pfam" id="PF00117"/>
    </source>
</evidence>
<comment type="caution">
    <text evidence="2">The sequence shown here is derived from an EMBL/GenBank/DDBJ whole genome shotgun (WGS) entry which is preliminary data.</text>
</comment>
<dbReference type="InterPro" id="IPR029062">
    <property type="entry name" value="Class_I_gatase-like"/>
</dbReference>
<dbReference type="InterPro" id="IPR017926">
    <property type="entry name" value="GATASE"/>
</dbReference>
<proteinExistence type="predicted"/>
<evidence type="ECO:0000313" key="3">
    <source>
        <dbReference type="Proteomes" id="UP001232536"/>
    </source>
</evidence>